<keyword evidence="3 5" id="KW-1133">Transmembrane helix</keyword>
<evidence type="ECO:0000256" key="4">
    <source>
        <dbReference type="ARBA" id="ARBA00023136"/>
    </source>
</evidence>
<feature type="transmembrane region" description="Helical" evidence="5">
    <location>
        <begin position="34"/>
        <end position="57"/>
    </location>
</feature>
<gene>
    <name evidence="7" type="ORF">WG68_01980</name>
</gene>
<organism evidence="7 8">
    <name type="scientific">Arsukibacterium ikkense</name>
    <dbReference type="NCBI Taxonomy" id="336831"/>
    <lineage>
        <taxon>Bacteria</taxon>
        <taxon>Pseudomonadati</taxon>
        <taxon>Pseudomonadota</taxon>
        <taxon>Gammaproteobacteria</taxon>
        <taxon>Chromatiales</taxon>
        <taxon>Chromatiaceae</taxon>
        <taxon>Arsukibacterium</taxon>
    </lineage>
</organism>
<dbReference type="OrthoDB" id="9808452at2"/>
<comment type="subcellular location">
    <subcellularLocation>
        <location evidence="1">Membrane</location>
        <topology evidence="1">Multi-pass membrane protein</topology>
    </subcellularLocation>
</comment>
<keyword evidence="2 5" id="KW-0812">Transmembrane</keyword>
<dbReference type="AlphaFoldDB" id="A0A0M2VCU9"/>
<dbReference type="EMBL" id="LAHO01000001">
    <property type="protein sequence ID" value="KKO47415.1"/>
    <property type="molecule type" value="Genomic_DNA"/>
</dbReference>
<evidence type="ECO:0000313" key="8">
    <source>
        <dbReference type="Proteomes" id="UP000034228"/>
    </source>
</evidence>
<sequence length="199" mass="22058">MILNHLWGLYAHPKEEWHTIDARHESFRYSMAHIMIVALIPAICAYYSAVHLGWSIGVGDPIKLTSQSALIMSVAMYCGLIIGVFTLAWLAHWMAHTFGAEPTYTQTVELCSYTSTPLFMVGFAALYPELWFVVCVGLVGLAYSVYLLYVGVPILMHIPEERGFIYASSVVTGGLTLLAVLMATTVILWMSGFGPTYTH</sequence>
<name>A0A0M2VCU9_9GAMM</name>
<protein>
    <submittedName>
        <fullName evidence="7">Membrane protein</fullName>
    </submittedName>
</protein>
<evidence type="ECO:0000256" key="1">
    <source>
        <dbReference type="ARBA" id="ARBA00004141"/>
    </source>
</evidence>
<evidence type="ECO:0000313" key="7">
    <source>
        <dbReference type="EMBL" id="KKO47415.1"/>
    </source>
</evidence>
<dbReference type="RefSeq" id="WP_046555941.1">
    <property type="nucleotide sequence ID" value="NZ_LAHO01000001.1"/>
</dbReference>
<dbReference type="Pfam" id="PF04893">
    <property type="entry name" value="Yip1"/>
    <property type="match status" value="1"/>
</dbReference>
<feature type="domain" description="Yip1" evidence="6">
    <location>
        <begin position="7"/>
        <end position="181"/>
    </location>
</feature>
<feature type="transmembrane region" description="Helical" evidence="5">
    <location>
        <begin position="130"/>
        <end position="152"/>
    </location>
</feature>
<dbReference type="GO" id="GO:0016020">
    <property type="term" value="C:membrane"/>
    <property type="evidence" value="ECO:0007669"/>
    <property type="project" value="UniProtKB-SubCell"/>
</dbReference>
<accession>A0A0M2VCU9</accession>
<keyword evidence="4 5" id="KW-0472">Membrane</keyword>
<evidence type="ECO:0000256" key="2">
    <source>
        <dbReference type="ARBA" id="ARBA00022692"/>
    </source>
</evidence>
<comment type="caution">
    <text evidence="7">The sequence shown here is derived from an EMBL/GenBank/DDBJ whole genome shotgun (WGS) entry which is preliminary data.</text>
</comment>
<proteinExistence type="predicted"/>
<keyword evidence="8" id="KW-1185">Reference proteome</keyword>
<feature type="transmembrane region" description="Helical" evidence="5">
    <location>
        <begin position="69"/>
        <end position="91"/>
    </location>
</feature>
<feature type="transmembrane region" description="Helical" evidence="5">
    <location>
        <begin position="164"/>
        <end position="190"/>
    </location>
</feature>
<evidence type="ECO:0000259" key="6">
    <source>
        <dbReference type="Pfam" id="PF04893"/>
    </source>
</evidence>
<dbReference type="InterPro" id="IPR006977">
    <property type="entry name" value="Yip1_dom"/>
</dbReference>
<evidence type="ECO:0000256" key="3">
    <source>
        <dbReference type="ARBA" id="ARBA00022989"/>
    </source>
</evidence>
<dbReference type="PATRIC" id="fig|336831.14.peg.2605"/>
<evidence type="ECO:0000256" key="5">
    <source>
        <dbReference type="SAM" id="Phobius"/>
    </source>
</evidence>
<dbReference type="STRING" id="336831.WG68_01980"/>
<reference evidence="7 8" key="1">
    <citation type="submission" date="2015-03" db="EMBL/GenBank/DDBJ databases">
        <title>Draft genome sequences of two protease-producing strains of Arsukibacterium isolated from two cold and alkaline environments.</title>
        <authorList>
            <person name="Lylloff J.E."/>
            <person name="Skov L.B."/>
            <person name="Jepsen M."/>
            <person name="Hallin P.F."/>
            <person name="Sorensen S.J."/>
            <person name="Stougaard P."/>
            <person name="Glaring M.A."/>
        </authorList>
    </citation>
    <scope>NUCLEOTIDE SEQUENCE [LARGE SCALE GENOMIC DNA]</scope>
    <source>
        <strain evidence="7 8">GCM72</strain>
    </source>
</reference>
<dbReference type="Proteomes" id="UP000034228">
    <property type="component" value="Unassembled WGS sequence"/>
</dbReference>